<name>A0A0S4LAD9_9BACT</name>
<dbReference type="EMBL" id="CZQA01000001">
    <property type="protein sequence ID" value="CUS32806.1"/>
    <property type="molecule type" value="Genomic_DNA"/>
</dbReference>
<dbReference type="AlphaFoldDB" id="A0A0S4LAD9"/>
<organism evidence="1 2">
    <name type="scientific">Candidatus Nitrospira nitrosa</name>
    <dbReference type="NCBI Taxonomy" id="1742972"/>
    <lineage>
        <taxon>Bacteria</taxon>
        <taxon>Pseudomonadati</taxon>
        <taxon>Nitrospirota</taxon>
        <taxon>Nitrospiria</taxon>
        <taxon>Nitrospirales</taxon>
        <taxon>Nitrospiraceae</taxon>
        <taxon>Nitrospira</taxon>
    </lineage>
</organism>
<evidence type="ECO:0008006" key="3">
    <source>
        <dbReference type="Google" id="ProtNLM"/>
    </source>
</evidence>
<accession>A0A0S4LAD9</accession>
<dbReference type="Pfam" id="PF06727">
    <property type="entry name" value="DUF1207"/>
    <property type="match status" value="1"/>
</dbReference>
<dbReference type="Proteomes" id="UP000199032">
    <property type="component" value="Unassembled WGS sequence"/>
</dbReference>
<dbReference type="OrthoDB" id="238106at2"/>
<keyword evidence="2" id="KW-1185">Reference proteome</keyword>
<gene>
    <name evidence="1" type="ORF">COMA1_10822</name>
</gene>
<dbReference type="InterPro" id="IPR009599">
    <property type="entry name" value="DUF1207"/>
</dbReference>
<protein>
    <recommendedName>
        <fullName evidence="3">DUF1207 domain-containing protein</fullName>
    </recommendedName>
</protein>
<proteinExistence type="predicted"/>
<evidence type="ECO:0000313" key="1">
    <source>
        <dbReference type="EMBL" id="CUS32806.1"/>
    </source>
</evidence>
<evidence type="ECO:0000313" key="2">
    <source>
        <dbReference type="Proteomes" id="UP000199032"/>
    </source>
</evidence>
<dbReference type="STRING" id="1742972.COMA1_10822"/>
<sequence>MGRRVAFSSWSIGAGYLMLLLVGHAYADEPEPKNPEEVKVPTVIDCRYDHHDEGEVSEAFPSDDVFRPLMADPKQPQFFAIWQQSRARADNSSFSLGSVAIGENFGFYTNRKGCNGWQVGLLTGVFAQFDLDETNAALINTDFNVGVPLSWRSGNWSARLRYYHQSSHLGDEFLGSHPEIKPSSFILEEAEGILSYDYRWLRFYGGAAVLVHREPSTIDRTRVQWGFEARAPSMRTRILEPFLNRLIVTPVLSGDFKSHEELSWIINTNVLGGFEWSRTGSRRHFRIMVTYFHGHNPYGPFYNQKIESIGVGAYFTF</sequence>
<reference evidence="1 2" key="1">
    <citation type="submission" date="2015-10" db="EMBL/GenBank/DDBJ databases">
        <authorList>
            <person name="Gilbert D.G."/>
        </authorList>
    </citation>
    <scope>NUCLEOTIDE SEQUENCE [LARGE SCALE GENOMIC DNA]</scope>
    <source>
        <strain evidence="1">COMA1</strain>
    </source>
</reference>